<dbReference type="Proteomes" id="UP000187203">
    <property type="component" value="Unassembled WGS sequence"/>
</dbReference>
<protein>
    <submittedName>
        <fullName evidence="1">Uncharacterized protein</fullName>
    </submittedName>
</protein>
<evidence type="ECO:0000313" key="1">
    <source>
        <dbReference type="EMBL" id="OMO98838.1"/>
    </source>
</evidence>
<proteinExistence type="predicted"/>
<gene>
    <name evidence="1" type="ORF">COLO4_13676</name>
</gene>
<keyword evidence="2" id="KW-1185">Reference proteome</keyword>
<dbReference type="EMBL" id="AWUE01015235">
    <property type="protein sequence ID" value="OMO98838.1"/>
    <property type="molecule type" value="Genomic_DNA"/>
</dbReference>
<accession>A0A1R3JVL0</accession>
<evidence type="ECO:0000313" key="2">
    <source>
        <dbReference type="Proteomes" id="UP000187203"/>
    </source>
</evidence>
<sequence length="81" mass="9023">MSVCESEVVRESFREKLSLLCAMDLVEFCCKNLILIPSQLSHWEGEVQRNGFVFAGTASKLAEEGTAESVTWEQANVVDLL</sequence>
<comment type="caution">
    <text evidence="1">The sequence shown here is derived from an EMBL/GenBank/DDBJ whole genome shotgun (WGS) entry which is preliminary data.</text>
</comment>
<reference evidence="2" key="1">
    <citation type="submission" date="2013-09" db="EMBL/GenBank/DDBJ databases">
        <title>Corchorus olitorius genome sequencing.</title>
        <authorList>
            <person name="Alam M."/>
            <person name="Haque M.S."/>
            <person name="Islam M.S."/>
            <person name="Emdad E.M."/>
            <person name="Islam M.M."/>
            <person name="Ahmed B."/>
            <person name="Halim A."/>
            <person name="Hossen Q.M.M."/>
            <person name="Hossain M.Z."/>
            <person name="Ahmed R."/>
            <person name="Khan M.M."/>
            <person name="Islam R."/>
            <person name="Rashid M.M."/>
            <person name="Khan S.A."/>
            <person name="Rahman M.S."/>
            <person name="Alam M."/>
            <person name="Yahiya A.S."/>
            <person name="Khan M.S."/>
            <person name="Azam M.S."/>
            <person name="Haque T."/>
            <person name="Lashkar M.Z.H."/>
            <person name="Akhand A.I."/>
            <person name="Morshed G."/>
            <person name="Roy S."/>
            <person name="Uddin K.S."/>
            <person name="Rabeya T."/>
            <person name="Hossain A.S."/>
            <person name="Chowdhury A."/>
            <person name="Snigdha A.R."/>
            <person name="Mortoza M.S."/>
            <person name="Matin S.A."/>
            <person name="Hoque S.M.E."/>
            <person name="Islam M.K."/>
            <person name="Roy D.K."/>
            <person name="Haider R."/>
            <person name="Moosa M.M."/>
            <person name="Elias S.M."/>
            <person name="Hasan A.M."/>
            <person name="Jahan S."/>
            <person name="Shafiuddin M."/>
            <person name="Mahmood N."/>
            <person name="Shommy N.S."/>
        </authorList>
    </citation>
    <scope>NUCLEOTIDE SEQUENCE [LARGE SCALE GENOMIC DNA]</scope>
    <source>
        <strain evidence="2">cv. O-4</strain>
    </source>
</reference>
<organism evidence="1 2">
    <name type="scientific">Corchorus olitorius</name>
    <dbReference type="NCBI Taxonomy" id="93759"/>
    <lineage>
        <taxon>Eukaryota</taxon>
        <taxon>Viridiplantae</taxon>
        <taxon>Streptophyta</taxon>
        <taxon>Embryophyta</taxon>
        <taxon>Tracheophyta</taxon>
        <taxon>Spermatophyta</taxon>
        <taxon>Magnoliopsida</taxon>
        <taxon>eudicotyledons</taxon>
        <taxon>Gunneridae</taxon>
        <taxon>Pentapetalae</taxon>
        <taxon>rosids</taxon>
        <taxon>malvids</taxon>
        <taxon>Malvales</taxon>
        <taxon>Malvaceae</taxon>
        <taxon>Grewioideae</taxon>
        <taxon>Apeibeae</taxon>
        <taxon>Corchorus</taxon>
    </lineage>
</organism>
<dbReference type="AlphaFoldDB" id="A0A1R3JVL0"/>
<name>A0A1R3JVL0_9ROSI</name>